<gene>
    <name evidence="1" type="ORF">Hyperionvirus17_14</name>
</gene>
<sequence length="708" mass="81957">MSSNTLNTDLKQINDTLDEIINLATESAKNPIQIKLDQYQEWMKKIDLFKTEVEHLKDSFSLRTTLPEYREGSDVGPIDVRMDRSIFPAFAVKFNKTMNPQYTISDNYPAATAAFDAYMNSFDEPKIKTEIDQTDNLTLEIDNQIYKLNKFIYEIQPPGKFKRFDDERLRTIIAGKKEIDECRRLLAVEKLDKLLGMDAMYQRIISGLGEYGITMISGLETLGPDIDAKINEIKKENDKLIKQNAGTKPQIDSEIEAIARYIFSTSKIGDIGPLADDKRMVFMNKISSLSHNQLPVYKNRESLDGDRESFNKYMKKNIMSIKIDNMHKLIEAVNAIDPGRPNDIAVVREINDHIGKLIRYIDVQRKNASRREKNLVKIGKNNGMEQKLNALKSELTQFETILNSEDSGKWDPVIKRLVDKGVFEKGYTRDAIEEYINKLNHTLAATRKSLRDQFALVPKPKLTYPAVRYRENLIQLMLDQKISFNKFHKNSLEFFERIFNSAAPLNDTGAIESFAKKIDDRSLRDKWYLTWEPKVASGGRLMEPDLMSHTVSTITVKSGELIKKLYNYSLLIDSLKFKYNTLFKRLELFYTQSRNVIMYLLYENTVVTEFEPTTTKTFRGYLTLEEIEQYNTQFNNIKAKIATDETIAKRYEYYSVFIDKASRVLSNIITEFIARDPTQTVLDVYNSDINTLLLLIMCQHFFSIVFPI</sequence>
<protein>
    <submittedName>
        <fullName evidence="1">Uncharacterized protein</fullName>
    </submittedName>
</protein>
<organism evidence="1">
    <name type="scientific">Hyperionvirus sp</name>
    <dbReference type="NCBI Taxonomy" id="2487770"/>
    <lineage>
        <taxon>Viruses</taxon>
        <taxon>Varidnaviria</taxon>
        <taxon>Bamfordvirae</taxon>
        <taxon>Nucleocytoviricota</taxon>
        <taxon>Megaviricetes</taxon>
        <taxon>Imitervirales</taxon>
        <taxon>Mimiviridae</taxon>
        <taxon>Klosneuvirinae</taxon>
    </lineage>
</organism>
<dbReference type="EMBL" id="MK072399">
    <property type="protein sequence ID" value="AYV84094.1"/>
    <property type="molecule type" value="Genomic_DNA"/>
</dbReference>
<accession>A0A3G5ABY4</accession>
<reference evidence="1" key="1">
    <citation type="submission" date="2018-10" db="EMBL/GenBank/DDBJ databases">
        <title>Hidden diversity of soil giant viruses.</title>
        <authorList>
            <person name="Schulz F."/>
            <person name="Alteio L."/>
            <person name="Goudeau D."/>
            <person name="Ryan E.M."/>
            <person name="Malmstrom R.R."/>
            <person name="Blanchard J."/>
            <person name="Woyke T."/>
        </authorList>
    </citation>
    <scope>NUCLEOTIDE SEQUENCE</scope>
    <source>
        <strain evidence="1">HYV1</strain>
    </source>
</reference>
<proteinExistence type="predicted"/>
<evidence type="ECO:0000313" key="1">
    <source>
        <dbReference type="EMBL" id="AYV84094.1"/>
    </source>
</evidence>
<name>A0A3G5ABY4_9VIRU</name>